<comment type="caution">
    <text evidence="2">The sequence shown here is derived from an EMBL/GenBank/DDBJ whole genome shotgun (WGS) entry which is preliminary data.</text>
</comment>
<keyword evidence="3" id="KW-1185">Reference proteome</keyword>
<dbReference type="RefSeq" id="WP_267988563.1">
    <property type="nucleotide sequence ID" value="NZ_JAPJZI010000001.1"/>
</dbReference>
<dbReference type="AlphaFoldDB" id="A0A9X3ZG15"/>
<reference evidence="2" key="1">
    <citation type="submission" date="2022-11" db="EMBL/GenBank/DDBJ databases">
        <title>Draft genome sequence of Hoeflea poritis E7-10 and Hoeflea prorocentri PM5-8, separated from scleractinian coral Porites lutea and marine dinoflagellate.</title>
        <authorList>
            <person name="Zhang G."/>
            <person name="Wei Q."/>
            <person name="Cai L."/>
        </authorList>
    </citation>
    <scope>NUCLEOTIDE SEQUENCE</scope>
    <source>
        <strain evidence="2">PM5-8</strain>
    </source>
</reference>
<organism evidence="2 3">
    <name type="scientific">Hoeflea prorocentri</name>
    <dbReference type="NCBI Taxonomy" id="1922333"/>
    <lineage>
        <taxon>Bacteria</taxon>
        <taxon>Pseudomonadati</taxon>
        <taxon>Pseudomonadota</taxon>
        <taxon>Alphaproteobacteria</taxon>
        <taxon>Hyphomicrobiales</taxon>
        <taxon>Rhizobiaceae</taxon>
        <taxon>Hoeflea</taxon>
    </lineage>
</organism>
<gene>
    <name evidence="2" type="ORF">OQ273_00770</name>
</gene>
<proteinExistence type="predicted"/>
<feature type="region of interest" description="Disordered" evidence="1">
    <location>
        <begin position="42"/>
        <end position="62"/>
    </location>
</feature>
<dbReference type="Pfam" id="PF06698">
    <property type="entry name" value="DUF1192"/>
    <property type="match status" value="1"/>
</dbReference>
<protein>
    <submittedName>
        <fullName evidence="2">DUF1192 domain-containing protein</fullName>
    </submittedName>
</protein>
<evidence type="ECO:0000313" key="2">
    <source>
        <dbReference type="EMBL" id="MDA5397090.1"/>
    </source>
</evidence>
<dbReference type="InterPro" id="IPR009579">
    <property type="entry name" value="DUF1192"/>
</dbReference>
<dbReference type="Proteomes" id="UP001151234">
    <property type="component" value="Unassembled WGS sequence"/>
</dbReference>
<accession>A0A9X3ZG15</accession>
<evidence type="ECO:0000313" key="3">
    <source>
        <dbReference type="Proteomes" id="UP001151234"/>
    </source>
</evidence>
<name>A0A9X3ZG15_9HYPH</name>
<dbReference type="EMBL" id="JAPJZI010000001">
    <property type="protein sequence ID" value="MDA5397090.1"/>
    <property type="molecule type" value="Genomic_DNA"/>
</dbReference>
<evidence type="ECO:0000256" key="1">
    <source>
        <dbReference type="SAM" id="MobiDB-lite"/>
    </source>
</evidence>
<sequence>MSIFEDEPQKKPLTHEIGCDLSMISVDELQERISMLQQEIERLETERSSKEKSKNAAESLFR</sequence>